<reference evidence="1 2" key="1">
    <citation type="submission" date="2016-10" db="EMBL/GenBank/DDBJ databases">
        <authorList>
            <person name="de Groot N.N."/>
        </authorList>
    </citation>
    <scope>NUCLEOTIDE SEQUENCE [LARGE SCALE GENOMIC DNA]</scope>
    <source>
        <strain evidence="1">MBHS1</strain>
    </source>
</reference>
<proteinExistence type="predicted"/>
<keyword evidence="2" id="KW-1185">Reference proteome</keyword>
<evidence type="ECO:0000313" key="2">
    <source>
        <dbReference type="Proteomes" id="UP000236724"/>
    </source>
</evidence>
<protein>
    <submittedName>
        <fullName evidence="1">Uncharacterized protein</fullName>
    </submittedName>
</protein>
<sequence>MTVKNSSEKYNKFHKIIQGISIQDRINIIKELNELNLLKQISPLKNISELNDDDASHYIIEIIEDLCVRDRLLSIFESKFPELKKDFIDFLSKFFNNELKNKESDNYLYDQSYSTVNKQINANTYLDYRVFDKTHDDNLVEIDCSFEDVIDVSDSYDIFYKNLKEGVENNSLTVVHNIGSVSSLCEKIACEIKLNSDMNAFSSWDGGNEIDSIYMVKKFNNDKPSIYVFYSGGSYIPNNYNLKKSITAIKNKKHKVIFITNQTQDTWRKDLNWIDTSFIYKELKQEDLKEWYKNNGELHSISKNQAVAIGYSLLRNIEDEIKFHLFDKIVIDTWGERTSSAIPATS</sequence>
<gene>
    <name evidence="1" type="ORF">MBHS_00882</name>
</gene>
<accession>A0A1H6F6W1</accession>
<evidence type="ECO:0000313" key="1">
    <source>
        <dbReference type="EMBL" id="SEH05029.1"/>
    </source>
</evidence>
<dbReference type="AlphaFoldDB" id="A0A1H6F6W1"/>
<dbReference type="Proteomes" id="UP000236724">
    <property type="component" value="Unassembled WGS sequence"/>
</dbReference>
<dbReference type="RefSeq" id="WP_103919018.1">
    <property type="nucleotide sequence ID" value="NZ_FMSV02000146.1"/>
</dbReference>
<name>A0A1H6F6W1_9GAMM</name>
<dbReference type="EMBL" id="FMSV02000146">
    <property type="protein sequence ID" value="SEH05029.1"/>
    <property type="molecule type" value="Genomic_DNA"/>
</dbReference>
<organism evidence="1 2">
    <name type="scientific">Candidatus Venteria ishoeyi</name>
    <dbReference type="NCBI Taxonomy" id="1899563"/>
    <lineage>
        <taxon>Bacteria</taxon>
        <taxon>Pseudomonadati</taxon>
        <taxon>Pseudomonadota</taxon>
        <taxon>Gammaproteobacteria</taxon>
        <taxon>Thiotrichales</taxon>
        <taxon>Thiotrichaceae</taxon>
        <taxon>Venteria</taxon>
    </lineage>
</organism>